<comment type="caution">
    <text evidence="2">The sequence shown here is derived from an EMBL/GenBank/DDBJ whole genome shotgun (WGS) entry which is preliminary data.</text>
</comment>
<accession>A0A835WA02</accession>
<dbReference type="Proteomes" id="UP000650467">
    <property type="component" value="Unassembled WGS sequence"/>
</dbReference>
<name>A0A835WA02_CHLIN</name>
<evidence type="ECO:0000256" key="1">
    <source>
        <dbReference type="SAM" id="MobiDB-lite"/>
    </source>
</evidence>
<dbReference type="EMBL" id="JAEHOC010000003">
    <property type="protein sequence ID" value="KAG2443366.1"/>
    <property type="molecule type" value="Genomic_DNA"/>
</dbReference>
<evidence type="ECO:0000313" key="2">
    <source>
        <dbReference type="EMBL" id="KAG2443366.1"/>
    </source>
</evidence>
<feature type="region of interest" description="Disordered" evidence="1">
    <location>
        <begin position="1"/>
        <end position="86"/>
    </location>
</feature>
<keyword evidence="3" id="KW-1185">Reference proteome</keyword>
<reference evidence="2" key="1">
    <citation type="journal article" date="2020" name="bioRxiv">
        <title>Comparative genomics of Chlamydomonas.</title>
        <authorList>
            <person name="Craig R.J."/>
            <person name="Hasan A.R."/>
            <person name="Ness R.W."/>
            <person name="Keightley P.D."/>
        </authorList>
    </citation>
    <scope>NUCLEOTIDE SEQUENCE</scope>
    <source>
        <strain evidence="2">SAG 7.73</strain>
    </source>
</reference>
<feature type="compositionally biased region" description="Low complexity" evidence="1">
    <location>
        <begin position="62"/>
        <end position="74"/>
    </location>
</feature>
<dbReference type="OrthoDB" id="537749at2759"/>
<protein>
    <submittedName>
        <fullName evidence="2">Uncharacterized protein</fullName>
    </submittedName>
</protein>
<feature type="compositionally biased region" description="Gly residues" evidence="1">
    <location>
        <begin position="75"/>
        <end position="84"/>
    </location>
</feature>
<proteinExistence type="predicted"/>
<feature type="compositionally biased region" description="Low complexity" evidence="1">
    <location>
        <begin position="25"/>
        <end position="35"/>
    </location>
</feature>
<sequence length="204" mass="19892">MTPPRVSGISLAPAPFDADHHHGHGPAAAAAALHGKVGGRPSQTQLNIGGKAPPQPTSISLSGAAGPSGPSSAGMGAGAAGAGSSGAAAAAGGAAPLIAEGRSIQRGTAAGLHLDPRLVAFHEINGGGDSDSVCSTPVLNVQQLTRHDGDGAFGPLTPHPLSPSILTLCAQPGLDDQFEFGGVAKATGELCDMRLCDSPRLPSS</sequence>
<dbReference type="AlphaFoldDB" id="A0A835WA02"/>
<organism evidence="2 3">
    <name type="scientific">Chlamydomonas incerta</name>
    <dbReference type="NCBI Taxonomy" id="51695"/>
    <lineage>
        <taxon>Eukaryota</taxon>
        <taxon>Viridiplantae</taxon>
        <taxon>Chlorophyta</taxon>
        <taxon>core chlorophytes</taxon>
        <taxon>Chlorophyceae</taxon>
        <taxon>CS clade</taxon>
        <taxon>Chlamydomonadales</taxon>
        <taxon>Chlamydomonadaceae</taxon>
        <taxon>Chlamydomonas</taxon>
    </lineage>
</organism>
<evidence type="ECO:0000313" key="3">
    <source>
        <dbReference type="Proteomes" id="UP000650467"/>
    </source>
</evidence>
<gene>
    <name evidence="2" type="ORF">HXX76_001727</name>
</gene>